<reference evidence="10 11" key="1">
    <citation type="submission" date="2016-10" db="EMBL/GenBank/DDBJ databases">
        <authorList>
            <person name="de Groot N.N."/>
        </authorList>
    </citation>
    <scope>NUCLEOTIDE SEQUENCE [LARGE SCALE GENOMIC DNA]</scope>
    <source>
        <strain evidence="10 11">DSM 21799</strain>
    </source>
</reference>
<sequence>MLTTLDARHAHLRPLHALAHATAARVSATAGIGVFAGALSLVGAGTPSYWGDEAASVLAAARPLPVLFGMLGHIDAVHGVYYVFLHYWIALVGSSEAAVRLPSSVAVGVAAAGTVVLARRLFGTPSGIIAGLLFAVIPQVTRMGVEARSYAFSMAAAVWLTVFVVVLVRRRVSDWRLWALYALASAASVYLFLYLVFLLAAHFVGVLLFRAGRATMWRWAASAGLALVLATPILALGFAQRGQIAFLARRDYATASSVFVHQWFGTLGFALAAWALIALALIGVLTRRVAEWRGAALVGVWGFVPSGLLIAGNDVVSPMYNLRYVTFCVPAVAVVMALGLVTLGGVFRDRAARLTAVALGIGLVAGLAAPSYIAQRGPVGKDGGSDLRQTAQAIAANATSGDAVVFDESVKPSRRPRLAADLYPASFAGLDDVALERSYRGRTALWDEVAPLPALAGNLAPHRVVWAVEESLASPDVSTLRSFGYSVAETIDVHRTVIYKLVKE</sequence>
<feature type="transmembrane region" description="Helical" evidence="8">
    <location>
        <begin position="97"/>
        <end position="115"/>
    </location>
</feature>
<dbReference type="EMBL" id="FNRY01000001">
    <property type="protein sequence ID" value="SEB48154.1"/>
    <property type="molecule type" value="Genomic_DNA"/>
</dbReference>
<evidence type="ECO:0000256" key="4">
    <source>
        <dbReference type="ARBA" id="ARBA00022679"/>
    </source>
</evidence>
<evidence type="ECO:0000259" key="9">
    <source>
        <dbReference type="Pfam" id="PF13231"/>
    </source>
</evidence>
<evidence type="ECO:0000256" key="1">
    <source>
        <dbReference type="ARBA" id="ARBA00004651"/>
    </source>
</evidence>
<evidence type="ECO:0000256" key="6">
    <source>
        <dbReference type="ARBA" id="ARBA00022989"/>
    </source>
</evidence>
<evidence type="ECO:0000256" key="8">
    <source>
        <dbReference type="SAM" id="Phobius"/>
    </source>
</evidence>
<keyword evidence="3 10" id="KW-0328">Glycosyltransferase</keyword>
<dbReference type="InterPro" id="IPR050297">
    <property type="entry name" value="LipidA_mod_glycosyltrf_83"/>
</dbReference>
<dbReference type="InterPro" id="IPR038731">
    <property type="entry name" value="RgtA/B/C-like"/>
</dbReference>
<feature type="transmembrane region" description="Helical" evidence="8">
    <location>
        <begin position="259"/>
        <end position="282"/>
    </location>
</feature>
<feature type="transmembrane region" description="Helical" evidence="8">
    <location>
        <begin position="180"/>
        <end position="209"/>
    </location>
</feature>
<proteinExistence type="predicted"/>
<feature type="transmembrane region" description="Helical" evidence="8">
    <location>
        <begin position="21"/>
        <end position="44"/>
    </location>
</feature>
<dbReference type="GO" id="GO:0016763">
    <property type="term" value="F:pentosyltransferase activity"/>
    <property type="evidence" value="ECO:0007669"/>
    <property type="project" value="TreeGrafter"/>
</dbReference>
<feature type="transmembrane region" description="Helical" evidence="8">
    <location>
        <begin position="354"/>
        <end position="373"/>
    </location>
</feature>
<evidence type="ECO:0000256" key="5">
    <source>
        <dbReference type="ARBA" id="ARBA00022692"/>
    </source>
</evidence>
<dbReference type="GO" id="GO:0009103">
    <property type="term" value="P:lipopolysaccharide biosynthetic process"/>
    <property type="evidence" value="ECO:0007669"/>
    <property type="project" value="UniProtKB-ARBA"/>
</dbReference>
<feature type="domain" description="Glycosyltransferase RgtA/B/C/D-like" evidence="9">
    <location>
        <begin position="84"/>
        <end position="234"/>
    </location>
</feature>
<keyword evidence="5 8" id="KW-0812">Transmembrane</keyword>
<dbReference type="GO" id="GO:0010041">
    <property type="term" value="P:response to iron(III) ion"/>
    <property type="evidence" value="ECO:0007669"/>
    <property type="project" value="TreeGrafter"/>
</dbReference>
<protein>
    <submittedName>
        <fullName evidence="10">Mannosyltransferase</fullName>
    </submittedName>
</protein>
<evidence type="ECO:0000313" key="11">
    <source>
        <dbReference type="Proteomes" id="UP000199183"/>
    </source>
</evidence>
<name>A0A1H4JPB6_9MICO</name>
<keyword evidence="2" id="KW-1003">Cell membrane</keyword>
<dbReference type="Pfam" id="PF13231">
    <property type="entry name" value="PMT_2"/>
    <property type="match status" value="1"/>
</dbReference>
<feature type="transmembrane region" description="Helical" evidence="8">
    <location>
        <begin position="64"/>
        <end position="85"/>
    </location>
</feature>
<feature type="transmembrane region" description="Helical" evidence="8">
    <location>
        <begin position="294"/>
        <end position="312"/>
    </location>
</feature>
<evidence type="ECO:0000256" key="7">
    <source>
        <dbReference type="ARBA" id="ARBA00023136"/>
    </source>
</evidence>
<comment type="subcellular location">
    <subcellularLocation>
        <location evidence="1">Cell membrane</location>
        <topology evidence="1">Multi-pass membrane protein</topology>
    </subcellularLocation>
</comment>
<feature type="transmembrane region" description="Helical" evidence="8">
    <location>
        <begin position="150"/>
        <end position="168"/>
    </location>
</feature>
<evidence type="ECO:0000256" key="2">
    <source>
        <dbReference type="ARBA" id="ARBA00022475"/>
    </source>
</evidence>
<dbReference type="PANTHER" id="PTHR33908:SF3">
    <property type="entry name" value="UNDECAPRENYL PHOSPHATE-ALPHA-4-AMINO-4-DEOXY-L-ARABINOSE ARABINOSYL TRANSFERASE"/>
    <property type="match status" value="1"/>
</dbReference>
<keyword evidence="4 10" id="KW-0808">Transferase</keyword>
<keyword evidence="7 8" id="KW-0472">Membrane</keyword>
<dbReference type="GO" id="GO:0005886">
    <property type="term" value="C:plasma membrane"/>
    <property type="evidence" value="ECO:0007669"/>
    <property type="project" value="UniProtKB-SubCell"/>
</dbReference>
<dbReference type="Proteomes" id="UP000199183">
    <property type="component" value="Unassembled WGS sequence"/>
</dbReference>
<gene>
    <name evidence="10" type="ORF">SAMN04489806_0800</name>
</gene>
<dbReference type="RefSeq" id="WP_176980710.1">
    <property type="nucleotide sequence ID" value="NZ_FNRY01000001.1"/>
</dbReference>
<keyword evidence="11" id="KW-1185">Reference proteome</keyword>
<evidence type="ECO:0000256" key="3">
    <source>
        <dbReference type="ARBA" id="ARBA00022676"/>
    </source>
</evidence>
<feature type="transmembrane region" description="Helical" evidence="8">
    <location>
        <begin position="121"/>
        <end position="138"/>
    </location>
</feature>
<dbReference type="STRING" id="640635.SAMN04489806_0800"/>
<evidence type="ECO:0000313" key="10">
    <source>
        <dbReference type="EMBL" id="SEB48154.1"/>
    </source>
</evidence>
<dbReference type="PANTHER" id="PTHR33908">
    <property type="entry name" value="MANNOSYLTRANSFERASE YKCB-RELATED"/>
    <property type="match status" value="1"/>
</dbReference>
<accession>A0A1H4JPB6</accession>
<feature type="transmembrane region" description="Helical" evidence="8">
    <location>
        <begin position="324"/>
        <end position="347"/>
    </location>
</feature>
<feature type="transmembrane region" description="Helical" evidence="8">
    <location>
        <begin position="216"/>
        <end position="239"/>
    </location>
</feature>
<dbReference type="AlphaFoldDB" id="A0A1H4JPB6"/>
<keyword evidence="6 8" id="KW-1133">Transmembrane helix</keyword>
<organism evidence="10 11">
    <name type="scientific">Paramicrobacterium humi</name>
    <dbReference type="NCBI Taxonomy" id="640635"/>
    <lineage>
        <taxon>Bacteria</taxon>
        <taxon>Bacillati</taxon>
        <taxon>Actinomycetota</taxon>
        <taxon>Actinomycetes</taxon>
        <taxon>Micrococcales</taxon>
        <taxon>Microbacteriaceae</taxon>
        <taxon>Paramicrobacterium</taxon>
    </lineage>
</organism>